<dbReference type="InterPro" id="IPR009057">
    <property type="entry name" value="Homeodomain-like_sf"/>
</dbReference>
<reference evidence="5 6" key="1">
    <citation type="submission" date="2016-10" db="EMBL/GenBank/DDBJ databases">
        <authorList>
            <person name="de Groot N.N."/>
        </authorList>
    </citation>
    <scope>NUCLEOTIDE SEQUENCE [LARGE SCALE GENOMIC DNA]</scope>
    <source>
        <strain evidence="5 6">CGMCC 1.10228</strain>
    </source>
</reference>
<organism evidence="5 6">
    <name type="scientific">Vibrio xiamenensis</name>
    <dbReference type="NCBI Taxonomy" id="861298"/>
    <lineage>
        <taxon>Bacteria</taxon>
        <taxon>Pseudomonadati</taxon>
        <taxon>Pseudomonadota</taxon>
        <taxon>Gammaproteobacteria</taxon>
        <taxon>Vibrionales</taxon>
        <taxon>Vibrionaceae</taxon>
        <taxon>Vibrio</taxon>
    </lineage>
</organism>
<feature type="domain" description="HTH araC/xylS-type" evidence="4">
    <location>
        <begin position="218"/>
        <end position="318"/>
    </location>
</feature>
<keyword evidence="3" id="KW-0804">Transcription</keyword>
<dbReference type="InterPro" id="IPR050204">
    <property type="entry name" value="AraC_XylS_family_regulators"/>
</dbReference>
<keyword evidence="1" id="KW-0805">Transcription regulation</keyword>
<dbReference type="GO" id="GO:0043565">
    <property type="term" value="F:sequence-specific DNA binding"/>
    <property type="evidence" value="ECO:0007669"/>
    <property type="project" value="InterPro"/>
</dbReference>
<protein>
    <submittedName>
        <fullName evidence="5">AraC family transcriptional regulator, ethanolamine operon transcriptional activator</fullName>
    </submittedName>
</protein>
<dbReference type="EMBL" id="FNDD01000006">
    <property type="protein sequence ID" value="SDH02097.1"/>
    <property type="molecule type" value="Genomic_DNA"/>
</dbReference>
<evidence type="ECO:0000313" key="6">
    <source>
        <dbReference type="Proteomes" id="UP000198854"/>
    </source>
</evidence>
<evidence type="ECO:0000256" key="1">
    <source>
        <dbReference type="ARBA" id="ARBA00023015"/>
    </source>
</evidence>
<dbReference type="InterPro" id="IPR018062">
    <property type="entry name" value="HTH_AraC-typ_CS"/>
</dbReference>
<dbReference type="GO" id="GO:0003700">
    <property type="term" value="F:DNA-binding transcription factor activity"/>
    <property type="evidence" value="ECO:0007669"/>
    <property type="project" value="InterPro"/>
</dbReference>
<dbReference type="STRING" id="861298.SAMN04488136_106154"/>
<keyword evidence="2" id="KW-0238">DNA-binding</keyword>
<evidence type="ECO:0000313" key="5">
    <source>
        <dbReference type="EMBL" id="SDH02097.1"/>
    </source>
</evidence>
<gene>
    <name evidence="5" type="ORF">SAMN04488136_106154</name>
</gene>
<dbReference type="RefSeq" id="WP_245696609.1">
    <property type="nucleotide sequence ID" value="NZ_FNDD01000006.1"/>
</dbReference>
<accession>A0A1G7Z0D5</accession>
<evidence type="ECO:0000256" key="3">
    <source>
        <dbReference type="ARBA" id="ARBA00023163"/>
    </source>
</evidence>
<proteinExistence type="predicted"/>
<evidence type="ECO:0000256" key="2">
    <source>
        <dbReference type="ARBA" id="ARBA00023125"/>
    </source>
</evidence>
<dbReference type="Gene3D" id="1.10.10.60">
    <property type="entry name" value="Homeodomain-like"/>
    <property type="match status" value="1"/>
</dbReference>
<dbReference type="SMART" id="SM00342">
    <property type="entry name" value="HTH_ARAC"/>
    <property type="match status" value="1"/>
</dbReference>
<keyword evidence="6" id="KW-1185">Reference proteome</keyword>
<dbReference type="PANTHER" id="PTHR46796:SF12">
    <property type="entry name" value="HTH-TYPE DNA-BINDING TRANSCRIPTIONAL ACTIVATOR EUTR"/>
    <property type="match status" value="1"/>
</dbReference>
<dbReference type="Proteomes" id="UP000198854">
    <property type="component" value="Unassembled WGS sequence"/>
</dbReference>
<dbReference type="PANTHER" id="PTHR46796">
    <property type="entry name" value="HTH-TYPE TRANSCRIPTIONAL ACTIVATOR RHAS-RELATED"/>
    <property type="match status" value="1"/>
</dbReference>
<dbReference type="Pfam" id="PF12833">
    <property type="entry name" value="HTH_18"/>
    <property type="match status" value="1"/>
</dbReference>
<name>A0A1G7Z0D5_9VIBR</name>
<dbReference type="SUPFAM" id="SSF46689">
    <property type="entry name" value="Homeodomain-like"/>
    <property type="match status" value="2"/>
</dbReference>
<dbReference type="InterPro" id="IPR018060">
    <property type="entry name" value="HTH_AraC"/>
</dbReference>
<dbReference type="AlphaFoldDB" id="A0A1G7Z0D5"/>
<evidence type="ECO:0000259" key="4">
    <source>
        <dbReference type="PROSITE" id="PS01124"/>
    </source>
</evidence>
<sequence length="330" mass="37895">MHHEGTSSALSRCKSYSYDVNQQALSLTAWEQHYDQHSKGHFFGYLDEIKVPKIHLFEEFTNRTLIQQCYVNPNAFWIGFSLQPQRPKVDGLTADRSQIMLRPAQQEFELLTPESFQIFGLVIDQALLEARFSEQDFATWQGAKVLTSDDSSGACWKLADLISQVLKRDSILGQRLGCPEYAHLLPLLENSVLDRLSEFYLQTATPVENASTRRSALKRILQHIESDGHYPQSISELCNIACVSRRTLQYVFEQELGITPITYLRDCRLNQIRRSLIHGDETLAVCDLALKHGFYHMGSFHHYYKALFGETPNQTKLRAQGYRRQLATMS</sequence>
<dbReference type="PROSITE" id="PS01124">
    <property type="entry name" value="HTH_ARAC_FAMILY_2"/>
    <property type="match status" value="1"/>
</dbReference>
<dbReference type="PROSITE" id="PS00041">
    <property type="entry name" value="HTH_ARAC_FAMILY_1"/>
    <property type="match status" value="1"/>
</dbReference>